<accession>A0A5B0MR04</accession>
<feature type="region of interest" description="Disordered" evidence="1">
    <location>
        <begin position="1"/>
        <end position="20"/>
    </location>
</feature>
<sequence>MSSLQEPFKISNTQSSLYENELKGITEVGSSRAEKRQKISPEGTPDRLRWRSHSIPENLATLESMKIFQDTELPEDFRDFGSDLRATSSEYGSVLESGHSRTMKSGIQPLVETFLSFESGEHDTSIWEFLFDSVTSPIGNGPNSVEDQHIGGQWQK</sequence>
<organism evidence="2 3">
    <name type="scientific">Puccinia graminis f. sp. tritici</name>
    <dbReference type="NCBI Taxonomy" id="56615"/>
    <lineage>
        <taxon>Eukaryota</taxon>
        <taxon>Fungi</taxon>
        <taxon>Dikarya</taxon>
        <taxon>Basidiomycota</taxon>
        <taxon>Pucciniomycotina</taxon>
        <taxon>Pucciniomycetes</taxon>
        <taxon>Pucciniales</taxon>
        <taxon>Pucciniaceae</taxon>
        <taxon>Puccinia</taxon>
    </lineage>
</organism>
<feature type="compositionally biased region" description="Basic and acidic residues" evidence="1">
    <location>
        <begin position="32"/>
        <end position="49"/>
    </location>
</feature>
<evidence type="ECO:0000313" key="2">
    <source>
        <dbReference type="EMBL" id="KAA1079361.1"/>
    </source>
</evidence>
<protein>
    <submittedName>
        <fullName evidence="2">Uncharacterized protein</fullName>
    </submittedName>
</protein>
<dbReference type="EMBL" id="VSWC01000132">
    <property type="protein sequence ID" value="KAA1079361.1"/>
    <property type="molecule type" value="Genomic_DNA"/>
</dbReference>
<dbReference type="Proteomes" id="UP000324748">
    <property type="component" value="Unassembled WGS sequence"/>
</dbReference>
<gene>
    <name evidence="2" type="ORF">PGT21_009254</name>
</gene>
<comment type="caution">
    <text evidence="2">The sequence shown here is derived from an EMBL/GenBank/DDBJ whole genome shotgun (WGS) entry which is preliminary data.</text>
</comment>
<evidence type="ECO:0000313" key="3">
    <source>
        <dbReference type="Proteomes" id="UP000324748"/>
    </source>
</evidence>
<feature type="compositionally biased region" description="Polar residues" evidence="1">
    <location>
        <begin position="1"/>
        <end position="18"/>
    </location>
</feature>
<feature type="region of interest" description="Disordered" evidence="1">
    <location>
        <begin position="28"/>
        <end position="49"/>
    </location>
</feature>
<keyword evidence="3" id="KW-1185">Reference proteome</keyword>
<reference evidence="2 3" key="1">
    <citation type="submission" date="2019-05" db="EMBL/GenBank/DDBJ databases">
        <title>Emergence of the Ug99 lineage of the wheat stem rust pathogen through somatic hybridization.</title>
        <authorList>
            <person name="Li F."/>
            <person name="Upadhyaya N.M."/>
            <person name="Sperschneider J."/>
            <person name="Matny O."/>
            <person name="Nguyen-Phuc H."/>
            <person name="Mago R."/>
            <person name="Raley C."/>
            <person name="Miller M.E."/>
            <person name="Silverstein K.A.T."/>
            <person name="Henningsen E."/>
            <person name="Hirsch C.D."/>
            <person name="Visser B."/>
            <person name="Pretorius Z.A."/>
            <person name="Steffenson B.J."/>
            <person name="Schwessinger B."/>
            <person name="Dodds P.N."/>
            <person name="Figueroa M."/>
        </authorList>
    </citation>
    <scope>NUCLEOTIDE SEQUENCE [LARGE SCALE GENOMIC DNA]</scope>
    <source>
        <strain evidence="2">21-0</strain>
    </source>
</reference>
<proteinExistence type="predicted"/>
<evidence type="ECO:0000256" key="1">
    <source>
        <dbReference type="SAM" id="MobiDB-lite"/>
    </source>
</evidence>
<dbReference type="AlphaFoldDB" id="A0A5B0MR04"/>
<name>A0A5B0MR04_PUCGR</name>